<proteinExistence type="predicted"/>
<evidence type="ECO:0000313" key="3">
    <source>
        <dbReference type="Proteomes" id="UP000299102"/>
    </source>
</evidence>
<feature type="region of interest" description="Disordered" evidence="1">
    <location>
        <begin position="35"/>
        <end position="55"/>
    </location>
</feature>
<evidence type="ECO:0000256" key="1">
    <source>
        <dbReference type="SAM" id="MobiDB-lite"/>
    </source>
</evidence>
<gene>
    <name evidence="2" type="ORF">EVAR_62969_1</name>
</gene>
<sequence>MFPGGDRELVVSVWVGCQLMDRRLGLDVNRRVGQEAGHRFDDNDPETREEITDRPHEEYDRRCTVATRHMHFLVRNTHYEYEFIAPVHRHDDRSSTCRRVISATTYRVCVGA</sequence>
<organism evidence="2 3">
    <name type="scientific">Eumeta variegata</name>
    <name type="common">Bagworm moth</name>
    <name type="synonym">Eumeta japonica</name>
    <dbReference type="NCBI Taxonomy" id="151549"/>
    <lineage>
        <taxon>Eukaryota</taxon>
        <taxon>Metazoa</taxon>
        <taxon>Ecdysozoa</taxon>
        <taxon>Arthropoda</taxon>
        <taxon>Hexapoda</taxon>
        <taxon>Insecta</taxon>
        <taxon>Pterygota</taxon>
        <taxon>Neoptera</taxon>
        <taxon>Endopterygota</taxon>
        <taxon>Lepidoptera</taxon>
        <taxon>Glossata</taxon>
        <taxon>Ditrysia</taxon>
        <taxon>Tineoidea</taxon>
        <taxon>Psychidae</taxon>
        <taxon>Oiketicinae</taxon>
        <taxon>Eumeta</taxon>
    </lineage>
</organism>
<keyword evidence="3" id="KW-1185">Reference proteome</keyword>
<protein>
    <submittedName>
        <fullName evidence="2">Uncharacterized protein</fullName>
    </submittedName>
</protein>
<dbReference type="Proteomes" id="UP000299102">
    <property type="component" value="Unassembled WGS sequence"/>
</dbReference>
<dbReference type="EMBL" id="BGZK01001733">
    <property type="protein sequence ID" value="GBP85389.1"/>
    <property type="molecule type" value="Genomic_DNA"/>
</dbReference>
<accession>A0A4C1ZEN9</accession>
<reference evidence="2 3" key="1">
    <citation type="journal article" date="2019" name="Commun. Biol.">
        <title>The bagworm genome reveals a unique fibroin gene that provides high tensile strength.</title>
        <authorList>
            <person name="Kono N."/>
            <person name="Nakamura H."/>
            <person name="Ohtoshi R."/>
            <person name="Tomita M."/>
            <person name="Numata K."/>
            <person name="Arakawa K."/>
        </authorList>
    </citation>
    <scope>NUCLEOTIDE SEQUENCE [LARGE SCALE GENOMIC DNA]</scope>
</reference>
<comment type="caution">
    <text evidence="2">The sequence shown here is derived from an EMBL/GenBank/DDBJ whole genome shotgun (WGS) entry which is preliminary data.</text>
</comment>
<evidence type="ECO:0000313" key="2">
    <source>
        <dbReference type="EMBL" id="GBP85389.1"/>
    </source>
</evidence>
<dbReference type="AlphaFoldDB" id="A0A4C1ZEN9"/>
<name>A0A4C1ZEN9_EUMVA</name>